<organism evidence="1 2">
    <name type="scientific">Amycolatopsis thermophila</name>
    <dbReference type="NCBI Taxonomy" id="206084"/>
    <lineage>
        <taxon>Bacteria</taxon>
        <taxon>Bacillati</taxon>
        <taxon>Actinomycetota</taxon>
        <taxon>Actinomycetes</taxon>
        <taxon>Pseudonocardiales</taxon>
        <taxon>Pseudonocardiaceae</taxon>
        <taxon>Amycolatopsis</taxon>
    </lineage>
</organism>
<comment type="caution">
    <text evidence="1">The sequence shown here is derived from an EMBL/GenBank/DDBJ whole genome shotgun (WGS) entry which is preliminary data.</text>
</comment>
<gene>
    <name evidence="1" type="ORF">FB470_005357</name>
</gene>
<keyword evidence="1" id="KW-0808">Transferase</keyword>
<dbReference type="InterPro" id="IPR037171">
    <property type="entry name" value="NagB/RpiA_transferase-like"/>
</dbReference>
<dbReference type="GO" id="GO:0018730">
    <property type="term" value="F:glutaconate CoA-transferase activity"/>
    <property type="evidence" value="ECO:0007669"/>
    <property type="project" value="UniProtKB-EC"/>
</dbReference>
<dbReference type="RefSeq" id="WP_306995981.1">
    <property type="nucleotide sequence ID" value="NZ_JAUSUT010000001.1"/>
</dbReference>
<sequence length="252" mass="26707">MTSPTLDFLVRSAREFRRGGWVFTGFHWPVLAGQLAHSLEGEPFVQVFEAGGGTWTAGTSVPTSTTDYPAYAGGIGWIASTADVLLAMARRFDRVVLDASNVDLAGRVNSSFVGDRDRPAVRLPGGGGAPDIAARARELVLLHGGEDLGRIQAEVEHVTAAPGAETIVWLHTRWGVLRLGARPRLVELARDVPGAHEFSGHLRGLGVRVDAPVPRAPISEAERRAAAGLLAEAAGRGYAVARRARAELEGVA</sequence>
<proteinExistence type="predicted"/>
<reference evidence="1 2" key="1">
    <citation type="submission" date="2023-07" db="EMBL/GenBank/DDBJ databases">
        <title>Sequencing the genomes of 1000 actinobacteria strains.</title>
        <authorList>
            <person name="Klenk H.-P."/>
        </authorList>
    </citation>
    <scope>NUCLEOTIDE SEQUENCE [LARGE SCALE GENOMIC DNA]</scope>
    <source>
        <strain evidence="1 2">DSM 45805</strain>
    </source>
</reference>
<dbReference type="EMBL" id="JAUSUT010000001">
    <property type="protein sequence ID" value="MDQ0381363.1"/>
    <property type="molecule type" value="Genomic_DNA"/>
</dbReference>
<evidence type="ECO:0000313" key="2">
    <source>
        <dbReference type="Proteomes" id="UP001229651"/>
    </source>
</evidence>
<keyword evidence="2" id="KW-1185">Reference proteome</keyword>
<dbReference type="EC" id="2.8.3.12" evidence="1"/>
<protein>
    <submittedName>
        <fullName evidence="1">Glutaconate CoA-transferase subunit B</fullName>
        <ecNumber evidence="1">2.8.3.12</ecNumber>
    </submittedName>
</protein>
<dbReference type="Proteomes" id="UP001229651">
    <property type="component" value="Unassembled WGS sequence"/>
</dbReference>
<name>A0ABU0F1B0_9PSEU</name>
<evidence type="ECO:0000313" key="1">
    <source>
        <dbReference type="EMBL" id="MDQ0381363.1"/>
    </source>
</evidence>
<dbReference type="SUPFAM" id="SSF100950">
    <property type="entry name" value="NagB/RpiA/CoA transferase-like"/>
    <property type="match status" value="1"/>
</dbReference>
<accession>A0ABU0F1B0</accession>
<dbReference type="Gene3D" id="3.40.1080.10">
    <property type="entry name" value="Glutaconate Coenzyme A-transferase"/>
    <property type="match status" value="1"/>
</dbReference>